<reference evidence="1" key="1">
    <citation type="submission" date="2020-02" db="EMBL/GenBank/DDBJ databases">
        <authorList>
            <person name="Meier V. D."/>
        </authorList>
    </citation>
    <scope>NUCLEOTIDE SEQUENCE</scope>
    <source>
        <strain evidence="1">AVDCRST_MAG86</strain>
    </source>
</reference>
<dbReference type="EMBL" id="CADCWP010000014">
    <property type="protein sequence ID" value="CAA9556191.1"/>
    <property type="molecule type" value="Genomic_DNA"/>
</dbReference>
<gene>
    <name evidence="1" type="ORF">AVDCRST_MAG86-221</name>
</gene>
<proteinExistence type="predicted"/>
<name>A0A6J4UPK1_9DEIN</name>
<organism evidence="1">
    <name type="scientific">uncultured Truepera sp</name>
    <dbReference type="NCBI Taxonomy" id="543023"/>
    <lineage>
        <taxon>Bacteria</taxon>
        <taxon>Thermotogati</taxon>
        <taxon>Deinococcota</taxon>
        <taxon>Deinococci</taxon>
        <taxon>Trueperales</taxon>
        <taxon>Trueperaceae</taxon>
        <taxon>Truepera</taxon>
        <taxon>environmental samples</taxon>
    </lineage>
</organism>
<dbReference type="AlphaFoldDB" id="A0A6J4UPK1"/>
<feature type="non-terminal residue" evidence="1">
    <location>
        <position position="34"/>
    </location>
</feature>
<sequence length="34" mass="3885">MILVLEATPADRCDYLSRQTEEVFYRLAHEGSNG</sequence>
<accession>A0A6J4UPK1</accession>
<protein>
    <submittedName>
        <fullName evidence="1">Uncharacterized protein</fullName>
    </submittedName>
</protein>
<evidence type="ECO:0000313" key="1">
    <source>
        <dbReference type="EMBL" id="CAA9556191.1"/>
    </source>
</evidence>